<reference evidence="2 3" key="1">
    <citation type="submission" date="2019-11" db="EMBL/GenBank/DDBJ databases">
        <title>Whole-genome sequence of Rhodoplanes serenus DSM 18633, type strain.</title>
        <authorList>
            <person name="Kyndt J.A."/>
            <person name="Meyer T.E."/>
        </authorList>
    </citation>
    <scope>NUCLEOTIDE SEQUENCE [LARGE SCALE GENOMIC DNA]</scope>
    <source>
        <strain evidence="2 3">DSM 18633</strain>
    </source>
</reference>
<dbReference type="SMART" id="SM00858">
    <property type="entry name" value="SAF"/>
    <property type="match status" value="1"/>
</dbReference>
<dbReference type="EMBL" id="WNKV01000012">
    <property type="protein sequence ID" value="MTW17838.1"/>
    <property type="molecule type" value="Genomic_DNA"/>
</dbReference>
<feature type="domain" description="SAF" evidence="1">
    <location>
        <begin position="372"/>
        <end position="441"/>
    </location>
</feature>
<name>A0A9X5AUE9_9BRAD</name>
<proteinExistence type="predicted"/>
<dbReference type="RefSeq" id="WP_155480438.1">
    <property type="nucleotide sequence ID" value="NZ_WNKV01000012.1"/>
</dbReference>
<evidence type="ECO:0000259" key="1">
    <source>
        <dbReference type="SMART" id="SM00858"/>
    </source>
</evidence>
<dbReference type="PANTHER" id="PTHR37850">
    <property type="entry name" value="STRU PROTEIN"/>
    <property type="match status" value="1"/>
</dbReference>
<dbReference type="SUPFAM" id="SSF51735">
    <property type="entry name" value="NAD(P)-binding Rossmann-fold domains"/>
    <property type="match status" value="1"/>
</dbReference>
<protein>
    <submittedName>
        <fullName evidence="2">Flagellar biosynthesis protein FlgA</fullName>
    </submittedName>
</protein>
<comment type="caution">
    <text evidence="2">The sequence shown here is derived from an EMBL/GenBank/DDBJ whole genome shotgun (WGS) entry which is preliminary data.</text>
</comment>
<dbReference type="InterPro" id="IPR036291">
    <property type="entry name" value="NAD(P)-bd_dom_sf"/>
</dbReference>
<organism evidence="2 3">
    <name type="scientific">Rhodoplanes serenus</name>
    <dbReference type="NCBI Taxonomy" id="200615"/>
    <lineage>
        <taxon>Bacteria</taxon>
        <taxon>Pseudomonadati</taxon>
        <taxon>Pseudomonadota</taxon>
        <taxon>Alphaproteobacteria</taxon>
        <taxon>Hyphomicrobiales</taxon>
        <taxon>Nitrobacteraceae</taxon>
        <taxon>Rhodoplanes</taxon>
    </lineage>
</organism>
<keyword evidence="2" id="KW-0282">Flagellum</keyword>
<dbReference type="InterPro" id="IPR013974">
    <property type="entry name" value="SAF"/>
</dbReference>
<dbReference type="PANTHER" id="PTHR37850:SF3">
    <property type="entry name" value="BLR7815 PROTEIN"/>
    <property type="match status" value="1"/>
</dbReference>
<keyword evidence="2" id="KW-0969">Cilium</keyword>
<accession>A0A9X5AUE9</accession>
<dbReference type="InterPro" id="IPR048423">
    <property type="entry name" value="DRL_cat"/>
</dbReference>
<dbReference type="Gene3D" id="3.40.50.720">
    <property type="entry name" value="NAD(P)-binding Rossmann-like Domain"/>
    <property type="match status" value="1"/>
</dbReference>
<dbReference type="Proteomes" id="UP000438991">
    <property type="component" value="Unassembled WGS sequence"/>
</dbReference>
<dbReference type="AlphaFoldDB" id="A0A9X5AUE9"/>
<evidence type="ECO:0000313" key="2">
    <source>
        <dbReference type="EMBL" id="MTW17838.1"/>
    </source>
</evidence>
<evidence type="ECO:0000313" key="3">
    <source>
        <dbReference type="Proteomes" id="UP000438991"/>
    </source>
</evidence>
<gene>
    <name evidence="2" type="ORF">GJ689_16645</name>
</gene>
<sequence>MNLHTFYAGAARPVECCVVGTGGFGRTFLAQAQRMRLLGARVAVDVDAATAAAAFAAAGVERRRIRPCASTGEAAAAWAAGDYVAAGDFALVAELPFDVAVEATGRPEPGARHAALAIAAGKHVALVSKEVDSVVGPGLVREAAAQGRVVTCVDGDQPSLLIGLVSWAEVLGFDIVAAGKASEYDFVFDLGTGRVDSNGHARQVPALADHWSVAGCAAADLVAARAAALADFPLRAVPDLCELGIVANATGLWPDRPDLHAPVARVLEVPDLLAGHEDGGLLAGSRRIDVFHCLRRPDEASFAGGVFVVVRCADRASWSLLQEKGHVVSRSGATAMVWLPRHLLGLEAATSVLDAALHGVSGYGADHRPRLDLVAVATTDLAAGTRLAMGGHHHTVAGVTAELRPAAPLGSGAPAPFYLAADRQLTRAVRRGAPILVDDLDLADETPLTTLRRRQDAAFFPAADR</sequence>
<dbReference type="Pfam" id="PF21135">
    <property type="entry name" value="DRL_cat"/>
    <property type="match status" value="1"/>
</dbReference>
<keyword evidence="2" id="KW-0966">Cell projection</keyword>